<dbReference type="AlphaFoldDB" id="A0A0M3IYX3"/>
<dbReference type="WBParaSite" id="ASIM_0000045201-mRNA-1">
    <property type="protein sequence ID" value="ASIM_0000045201-mRNA-1"/>
    <property type="gene ID" value="ASIM_0000045201"/>
</dbReference>
<sequence>LNGDKRKLLKICDNNQIIIYDDNDNIWNIYTPSPYSHIEFQLSEVTMARGVSETYGRSGHRMGAVESLMNLFTDRDTCIAKIFKNGKHTFYCIQFDDQRKTYCVLPASSCQLPTSIQRRFYAACTSTQFVFICSKGIAFVPLKPSTLKEICFLSLQLNFCKSNSDGILSGGISEQQIKDLCFCKYQHSLV</sequence>
<protein>
    <submittedName>
        <fullName evidence="1">WH1 domain-containing protein</fullName>
    </submittedName>
</protein>
<name>A0A0M3IYX3_ANISI</name>
<accession>A0A0M3IYX3</accession>
<evidence type="ECO:0000313" key="1">
    <source>
        <dbReference type="WBParaSite" id="ASIM_0000045201-mRNA-1"/>
    </source>
</evidence>
<organism evidence="1">
    <name type="scientific">Anisakis simplex</name>
    <name type="common">Herring worm</name>
    <dbReference type="NCBI Taxonomy" id="6269"/>
    <lineage>
        <taxon>Eukaryota</taxon>
        <taxon>Metazoa</taxon>
        <taxon>Ecdysozoa</taxon>
        <taxon>Nematoda</taxon>
        <taxon>Chromadorea</taxon>
        <taxon>Rhabditida</taxon>
        <taxon>Spirurina</taxon>
        <taxon>Ascaridomorpha</taxon>
        <taxon>Ascaridoidea</taxon>
        <taxon>Anisakidae</taxon>
        <taxon>Anisakis</taxon>
        <taxon>Anisakis simplex complex</taxon>
    </lineage>
</organism>
<proteinExistence type="predicted"/>
<reference evidence="1" key="1">
    <citation type="submission" date="2017-02" db="UniProtKB">
        <authorList>
            <consortium name="WormBaseParasite"/>
        </authorList>
    </citation>
    <scope>IDENTIFICATION</scope>
</reference>